<evidence type="ECO:0000256" key="5">
    <source>
        <dbReference type="ARBA" id="ARBA00022777"/>
    </source>
</evidence>
<evidence type="ECO:0000256" key="3">
    <source>
        <dbReference type="ARBA" id="ARBA00022553"/>
    </source>
</evidence>
<dbReference type="CDD" id="cd00130">
    <property type="entry name" value="PAS"/>
    <property type="match status" value="2"/>
</dbReference>
<dbReference type="RefSeq" id="WP_119631000.1">
    <property type="nucleotide sequence ID" value="NZ_AP017928.1"/>
</dbReference>
<dbReference type="CDD" id="cd00082">
    <property type="entry name" value="HisKA"/>
    <property type="match status" value="1"/>
</dbReference>
<comment type="catalytic activity">
    <reaction evidence="1">
        <text>ATP + protein L-histidine = ADP + protein N-phospho-L-histidine.</text>
        <dbReference type="EC" id="2.7.13.3"/>
    </reaction>
</comment>
<dbReference type="InterPro" id="IPR035965">
    <property type="entry name" value="PAS-like_dom_sf"/>
</dbReference>
<feature type="domain" description="PAC" evidence="9">
    <location>
        <begin position="283"/>
        <end position="333"/>
    </location>
</feature>
<evidence type="ECO:0000256" key="2">
    <source>
        <dbReference type="ARBA" id="ARBA00012438"/>
    </source>
</evidence>
<feature type="domain" description="PAS" evidence="8">
    <location>
        <begin position="208"/>
        <end position="260"/>
    </location>
</feature>
<dbReference type="Pfam" id="PF02518">
    <property type="entry name" value="HATPase_c"/>
    <property type="match status" value="1"/>
</dbReference>
<dbReference type="NCBIfam" id="TIGR00229">
    <property type="entry name" value="sensory_box"/>
    <property type="match status" value="2"/>
</dbReference>
<protein>
    <recommendedName>
        <fullName evidence="2">histidine kinase</fullName>
        <ecNumber evidence="2">2.7.13.3</ecNumber>
    </recommendedName>
</protein>
<evidence type="ECO:0000313" key="10">
    <source>
        <dbReference type="EMBL" id="BBA35700.1"/>
    </source>
</evidence>
<dbReference type="Pfam" id="PF13426">
    <property type="entry name" value="PAS_9"/>
    <property type="match status" value="1"/>
</dbReference>
<dbReference type="Gene3D" id="3.30.450.20">
    <property type="entry name" value="PAS domain"/>
    <property type="match status" value="2"/>
</dbReference>
<dbReference type="GO" id="GO:0005886">
    <property type="term" value="C:plasma membrane"/>
    <property type="evidence" value="ECO:0007669"/>
    <property type="project" value="UniProtKB-ARBA"/>
</dbReference>
<dbReference type="SMART" id="SM00388">
    <property type="entry name" value="HisKA"/>
    <property type="match status" value="1"/>
</dbReference>
<dbReference type="SUPFAM" id="SSF47384">
    <property type="entry name" value="Homodimeric domain of signal transducing histidine kinase"/>
    <property type="match status" value="1"/>
</dbReference>
<feature type="domain" description="PAS" evidence="8">
    <location>
        <begin position="334"/>
        <end position="403"/>
    </location>
</feature>
<dbReference type="PROSITE" id="PS50109">
    <property type="entry name" value="HIS_KIN"/>
    <property type="match status" value="1"/>
</dbReference>
<dbReference type="FunFam" id="3.30.450.20:FF:000099">
    <property type="entry name" value="Sensory box sensor histidine kinase"/>
    <property type="match status" value="1"/>
</dbReference>
<dbReference type="SMART" id="SM00387">
    <property type="entry name" value="HATPase_c"/>
    <property type="match status" value="1"/>
</dbReference>
<keyword evidence="6" id="KW-0175">Coiled coil</keyword>
<evidence type="ECO:0000256" key="4">
    <source>
        <dbReference type="ARBA" id="ARBA00022679"/>
    </source>
</evidence>
<evidence type="ECO:0000256" key="1">
    <source>
        <dbReference type="ARBA" id="ARBA00000085"/>
    </source>
</evidence>
<name>A0A250KVL8_9GAMM</name>
<dbReference type="OrthoDB" id="9772100at2"/>
<dbReference type="GO" id="GO:0000155">
    <property type="term" value="F:phosphorelay sensor kinase activity"/>
    <property type="evidence" value="ECO:0007669"/>
    <property type="project" value="InterPro"/>
</dbReference>
<evidence type="ECO:0000313" key="11">
    <source>
        <dbReference type="Proteomes" id="UP000266313"/>
    </source>
</evidence>
<keyword evidence="3" id="KW-0597">Phosphoprotein</keyword>
<dbReference type="EC" id="2.7.13.3" evidence="2"/>
<evidence type="ECO:0000259" key="7">
    <source>
        <dbReference type="PROSITE" id="PS50109"/>
    </source>
</evidence>
<dbReference type="Gene3D" id="3.30.565.10">
    <property type="entry name" value="Histidine kinase-like ATPase, C-terminal domain"/>
    <property type="match status" value="1"/>
</dbReference>
<evidence type="ECO:0000259" key="9">
    <source>
        <dbReference type="PROSITE" id="PS50113"/>
    </source>
</evidence>
<dbReference type="GO" id="GO:0009927">
    <property type="term" value="F:histidine phosphotransfer kinase activity"/>
    <property type="evidence" value="ECO:0007669"/>
    <property type="project" value="TreeGrafter"/>
</dbReference>
<evidence type="ECO:0000259" key="8">
    <source>
        <dbReference type="PROSITE" id="PS50112"/>
    </source>
</evidence>
<dbReference type="Proteomes" id="UP000266313">
    <property type="component" value="Chromosome"/>
</dbReference>
<dbReference type="InterPro" id="IPR004358">
    <property type="entry name" value="Sig_transdc_His_kin-like_C"/>
</dbReference>
<dbReference type="InterPro" id="IPR003594">
    <property type="entry name" value="HATPase_dom"/>
</dbReference>
<reference evidence="10 11" key="1">
    <citation type="submission" date="2016-12" db="EMBL/GenBank/DDBJ databases">
        <title>Genome sequencing of Methylocaldum marinum.</title>
        <authorList>
            <person name="Takeuchi M."/>
            <person name="Kamagata Y."/>
            <person name="Hiraoka S."/>
            <person name="Oshima K."/>
            <person name="Hattori M."/>
            <person name="Iwasaki W."/>
        </authorList>
    </citation>
    <scope>NUCLEOTIDE SEQUENCE [LARGE SCALE GENOMIC DNA]</scope>
    <source>
        <strain evidence="10 11">S8</strain>
    </source>
</reference>
<gene>
    <name evidence="10" type="ORF">sS8_3763</name>
</gene>
<feature type="domain" description="PAC" evidence="9">
    <location>
        <begin position="406"/>
        <end position="458"/>
    </location>
</feature>
<dbReference type="PRINTS" id="PR00344">
    <property type="entry name" value="BCTRLSENSOR"/>
</dbReference>
<accession>A0A250KVL8</accession>
<dbReference type="InterPro" id="IPR005467">
    <property type="entry name" value="His_kinase_dom"/>
</dbReference>
<dbReference type="FunFam" id="3.30.565.10:FF:000006">
    <property type="entry name" value="Sensor histidine kinase WalK"/>
    <property type="match status" value="1"/>
</dbReference>
<dbReference type="AlphaFoldDB" id="A0A250KVL8"/>
<evidence type="ECO:0000256" key="6">
    <source>
        <dbReference type="SAM" id="Coils"/>
    </source>
</evidence>
<dbReference type="InterPro" id="IPR013655">
    <property type="entry name" value="PAS_fold_3"/>
</dbReference>
<proteinExistence type="predicted"/>
<feature type="coiled-coil region" evidence="6">
    <location>
        <begin position="138"/>
        <end position="165"/>
    </location>
</feature>
<dbReference type="PROSITE" id="PS50112">
    <property type="entry name" value="PAS"/>
    <property type="match status" value="2"/>
</dbReference>
<dbReference type="InterPro" id="IPR036097">
    <property type="entry name" value="HisK_dim/P_sf"/>
</dbReference>
<dbReference type="InterPro" id="IPR001610">
    <property type="entry name" value="PAC"/>
</dbReference>
<dbReference type="SMART" id="SM00086">
    <property type="entry name" value="PAC"/>
    <property type="match status" value="2"/>
</dbReference>
<dbReference type="SMART" id="SM00091">
    <property type="entry name" value="PAS"/>
    <property type="match status" value="2"/>
</dbReference>
<dbReference type="SUPFAM" id="SSF55874">
    <property type="entry name" value="ATPase domain of HSP90 chaperone/DNA topoisomerase II/histidine kinase"/>
    <property type="match status" value="1"/>
</dbReference>
<dbReference type="SUPFAM" id="SSF55785">
    <property type="entry name" value="PYP-like sensor domain (PAS domain)"/>
    <property type="match status" value="2"/>
</dbReference>
<dbReference type="KEGG" id="mmai:sS8_3763"/>
<sequence length="704" mass="78498">MTIPGTLTLQPQPEVLGKLLIVQQTLGVLASRDEQAAFLCRALRDIPGVNEVRFCFFGSFIPKRVDYVPIDECVHCKTTTPSVGLVGCGAVSDTGARSIPLRTSSKLYGFLILEIGRSAAFAPYAPYIVNTANFVATLLEKRETKEKLEQVLNELEDQVAARTADLLEKNARLESEIVRREAAERALHEAYELLERRIEERTAALKFSEERLHSIITTAVDGIINTDAGGHIELFNSAAERLFGYTAGEIIGKNIHILLPPAGGAKQANILQHLSGDKSAVCTRLEFEVQHKNGSVFPAELTISEMRISGQKKLTAIVRDITERKWAETALRESEARFRAMAETVPDFLFTSDANGLVDYISPRFYEYTGLSPDSKRSDWVAAIHPHDLERTISRWQKAVRSGETFQSNYRLLSAEGSYRWFQVRARPIRDDDKRVRKWFGACSDIDELVRVQDALEEADRRKNEFLAMLAHELRNPLAPIRNAVQVMGLLNLTDSRLLWVKSMIDRQLKHLVHLVDDLLDVSRITRGKITLKSEIIALPQLITRATEATEAMFVAQQHELSISCPDEVVLLRGDAVRLVQIFTNLLNNAAKYTPHGGRISFQAIAEEQEVIFSVKDSGIGIPPELLPHVFDLFTQADRSLDRSQGGLGIGLTLVRKMVEMHGGHIEARSAGPGQGSEFVVRLPRANVSATNRLKQASPEMPKS</sequence>
<dbReference type="InterPro" id="IPR036890">
    <property type="entry name" value="HATPase_C_sf"/>
</dbReference>
<dbReference type="InterPro" id="IPR000014">
    <property type="entry name" value="PAS"/>
</dbReference>
<feature type="domain" description="Histidine kinase" evidence="7">
    <location>
        <begin position="469"/>
        <end position="687"/>
    </location>
</feature>
<dbReference type="Pfam" id="PF00512">
    <property type="entry name" value="HisKA"/>
    <property type="match status" value="1"/>
</dbReference>
<dbReference type="PANTHER" id="PTHR43047:SF72">
    <property type="entry name" value="OSMOSENSING HISTIDINE PROTEIN KINASE SLN1"/>
    <property type="match status" value="1"/>
</dbReference>
<dbReference type="InterPro" id="IPR003661">
    <property type="entry name" value="HisK_dim/P_dom"/>
</dbReference>
<dbReference type="Pfam" id="PF08447">
    <property type="entry name" value="PAS_3"/>
    <property type="match status" value="1"/>
</dbReference>
<dbReference type="PANTHER" id="PTHR43047">
    <property type="entry name" value="TWO-COMPONENT HISTIDINE PROTEIN KINASE"/>
    <property type="match status" value="1"/>
</dbReference>
<keyword evidence="11" id="KW-1185">Reference proteome</keyword>
<keyword evidence="5" id="KW-0418">Kinase</keyword>
<dbReference type="InterPro" id="IPR000700">
    <property type="entry name" value="PAS-assoc_C"/>
</dbReference>
<keyword evidence="4" id="KW-0808">Transferase</keyword>
<dbReference type="Gene3D" id="1.10.287.130">
    <property type="match status" value="1"/>
</dbReference>
<dbReference type="EMBL" id="AP017928">
    <property type="protein sequence ID" value="BBA35700.1"/>
    <property type="molecule type" value="Genomic_DNA"/>
</dbReference>
<dbReference type="PROSITE" id="PS50113">
    <property type="entry name" value="PAC"/>
    <property type="match status" value="2"/>
</dbReference>
<organism evidence="10 11">
    <name type="scientific">Methylocaldum marinum</name>
    <dbReference type="NCBI Taxonomy" id="1432792"/>
    <lineage>
        <taxon>Bacteria</taxon>
        <taxon>Pseudomonadati</taxon>
        <taxon>Pseudomonadota</taxon>
        <taxon>Gammaproteobacteria</taxon>
        <taxon>Methylococcales</taxon>
        <taxon>Methylococcaceae</taxon>
        <taxon>Methylocaldum</taxon>
    </lineage>
</organism>
<dbReference type="CDD" id="cd16922">
    <property type="entry name" value="HATPase_EvgS-ArcB-TorS-like"/>
    <property type="match status" value="1"/>
</dbReference>